<dbReference type="EMBL" id="VZZJ01000026">
    <property type="protein sequence ID" value="KAB1070587.1"/>
    <property type="molecule type" value="Genomic_DNA"/>
</dbReference>
<evidence type="ECO:0000256" key="6">
    <source>
        <dbReference type="ARBA" id="ARBA00047942"/>
    </source>
</evidence>
<dbReference type="InterPro" id="IPR002295">
    <property type="entry name" value="N4/N6-MTase_EcoPI_Mod-like"/>
</dbReference>
<gene>
    <name evidence="8" type="ORF">F6X51_22235</name>
</gene>
<name>A0A6N6MKS2_9HYPH</name>
<feature type="domain" description="DNA methylase N-4/N-6" evidence="7">
    <location>
        <begin position="119"/>
        <end position="458"/>
    </location>
</feature>
<dbReference type="SUPFAM" id="SSF53335">
    <property type="entry name" value="S-adenosyl-L-methionine-dependent methyltransferases"/>
    <property type="match status" value="1"/>
</dbReference>
<dbReference type="InterPro" id="IPR002052">
    <property type="entry name" value="DNA_methylase_N6_adenine_CS"/>
</dbReference>
<keyword evidence="4 8" id="KW-0808">Transferase</keyword>
<keyword evidence="9" id="KW-1185">Reference proteome</keyword>
<dbReference type="GO" id="GO:0009007">
    <property type="term" value="F:site-specific DNA-methyltransferase (adenine-specific) activity"/>
    <property type="evidence" value="ECO:0007669"/>
    <property type="project" value="UniProtKB-EC"/>
</dbReference>
<proteinExistence type="inferred from homology"/>
<reference evidence="8 9" key="1">
    <citation type="submission" date="2019-09" db="EMBL/GenBank/DDBJ databases">
        <title>YIM 132548 draft genome.</title>
        <authorList>
            <person name="Jiang L."/>
        </authorList>
    </citation>
    <scope>NUCLEOTIDE SEQUENCE [LARGE SCALE GENOMIC DNA]</scope>
    <source>
        <strain evidence="8 9">YIM 132548</strain>
    </source>
</reference>
<comment type="catalytic activity">
    <reaction evidence="6">
        <text>a 2'-deoxyadenosine in DNA + S-adenosyl-L-methionine = an N(6)-methyl-2'-deoxyadenosine in DNA + S-adenosyl-L-homocysteine + H(+)</text>
        <dbReference type="Rhea" id="RHEA:15197"/>
        <dbReference type="Rhea" id="RHEA-COMP:12418"/>
        <dbReference type="Rhea" id="RHEA-COMP:12419"/>
        <dbReference type="ChEBI" id="CHEBI:15378"/>
        <dbReference type="ChEBI" id="CHEBI:57856"/>
        <dbReference type="ChEBI" id="CHEBI:59789"/>
        <dbReference type="ChEBI" id="CHEBI:90615"/>
        <dbReference type="ChEBI" id="CHEBI:90616"/>
        <dbReference type="EC" id="2.1.1.72"/>
    </reaction>
</comment>
<keyword evidence="5" id="KW-0949">S-adenosyl-L-methionine</keyword>
<comment type="caution">
    <text evidence="8">The sequence shown here is derived from an EMBL/GenBank/DDBJ whole genome shotgun (WGS) entry which is preliminary data.</text>
</comment>
<accession>A0A6N6MKS2</accession>
<evidence type="ECO:0000259" key="7">
    <source>
        <dbReference type="Pfam" id="PF01555"/>
    </source>
</evidence>
<dbReference type="GO" id="GO:0032259">
    <property type="term" value="P:methylation"/>
    <property type="evidence" value="ECO:0007669"/>
    <property type="project" value="UniProtKB-KW"/>
</dbReference>
<keyword evidence="3 8" id="KW-0489">Methyltransferase</keyword>
<dbReference type="Proteomes" id="UP000441523">
    <property type="component" value="Unassembled WGS sequence"/>
</dbReference>
<organism evidence="8 9">
    <name type="scientific">Methylobacterium planeticum</name>
    <dbReference type="NCBI Taxonomy" id="2615211"/>
    <lineage>
        <taxon>Bacteria</taxon>
        <taxon>Pseudomonadati</taxon>
        <taxon>Pseudomonadota</taxon>
        <taxon>Alphaproteobacteria</taxon>
        <taxon>Hyphomicrobiales</taxon>
        <taxon>Methylobacteriaceae</taxon>
        <taxon>Methylobacterium</taxon>
    </lineage>
</organism>
<sequence>MPEIKKIDLNDPDTKSADIVAGNIDALKVLFPEAFTEGKIDFEVLKGLLGAAVDERDEKYGLNWHGKRRARQIALTPSTGTLLPCPDESVDWDTTQNLMIEGDNLEVLKLLQKSYAGKVKLIYIDPPYNTGKDFVYPDDFRDNIKNYLELTGQIEGERKISSNTESSGRFHTEWLNMMLPRLKLSRDLLTDDGVLIVSIDEAEHANLIKTCELVFGEENFAGEIIWRNSSKNDQSYISIQHEYFVVFVKNKQSNPGLWMEKKSGLEEIYAAFLQFKAKHGNDWGAINAEAKAWFKQFSESNPISNSKHYTWMDEAGIYFPDNISGPNFGQYRYDVLHPVTGRVCKEPASGWRYPEETMKKRIADGRVHFGADHSTVPNNKTYLKDTEFQSLTSMRFVDGRAASKRLQTLFGTKVFTNPKDEFLLKDLMKAFGIGADHLVLDFFAGSGTTQHAIFELNAEQGSQVRAVLVQFPEKLDGMLEKATGSAKEVVKNAIAYLDAKGVPRTIFEIAKERVRLAARAIPGTLDRGFRVFKLASSNIRAWEPDAADLANSLLKNAEHLVQGRKEQDVLYELLLKLGLDLCVPIEAKTIAGKSAHSIGGGALIVCLADGLTKDVIEPLASGIVAWRVALAPAVDTRVVFKDSGFADDIAKTNMAAILNQNGITDVRSL</sequence>
<evidence type="ECO:0000256" key="4">
    <source>
        <dbReference type="ARBA" id="ARBA00022679"/>
    </source>
</evidence>
<dbReference type="Pfam" id="PF01555">
    <property type="entry name" value="N6_N4_Mtase"/>
    <property type="match status" value="1"/>
</dbReference>
<dbReference type="InterPro" id="IPR002941">
    <property type="entry name" value="DNA_methylase_N4/N6"/>
</dbReference>
<dbReference type="PIRSF" id="PIRSF015855">
    <property type="entry name" value="TypeIII_Mtase_mKpnI"/>
    <property type="match status" value="1"/>
</dbReference>
<comment type="similarity">
    <text evidence="1">Belongs to the N(4)/N(6)-methyltransferase family.</text>
</comment>
<dbReference type="Gene3D" id="3.40.50.150">
    <property type="entry name" value="Vaccinia Virus protein VP39"/>
    <property type="match status" value="1"/>
</dbReference>
<dbReference type="RefSeq" id="WP_150965866.1">
    <property type="nucleotide sequence ID" value="NZ_VZZJ01000026.1"/>
</dbReference>
<dbReference type="GO" id="GO:0003677">
    <property type="term" value="F:DNA binding"/>
    <property type="evidence" value="ECO:0007669"/>
    <property type="project" value="InterPro"/>
</dbReference>
<evidence type="ECO:0000256" key="1">
    <source>
        <dbReference type="ARBA" id="ARBA00006594"/>
    </source>
</evidence>
<dbReference type="PROSITE" id="PS00092">
    <property type="entry name" value="N6_MTASE"/>
    <property type="match status" value="1"/>
</dbReference>
<dbReference type="GO" id="GO:0008170">
    <property type="term" value="F:N-methyltransferase activity"/>
    <property type="evidence" value="ECO:0007669"/>
    <property type="project" value="InterPro"/>
</dbReference>
<evidence type="ECO:0000256" key="3">
    <source>
        <dbReference type="ARBA" id="ARBA00022603"/>
    </source>
</evidence>
<dbReference type="InterPro" id="IPR029063">
    <property type="entry name" value="SAM-dependent_MTases_sf"/>
</dbReference>
<protein>
    <recommendedName>
        <fullName evidence="2">site-specific DNA-methyltransferase (adenine-specific)</fullName>
        <ecNumber evidence="2">2.1.1.72</ecNumber>
    </recommendedName>
</protein>
<evidence type="ECO:0000313" key="9">
    <source>
        <dbReference type="Proteomes" id="UP000441523"/>
    </source>
</evidence>
<evidence type="ECO:0000313" key="8">
    <source>
        <dbReference type="EMBL" id="KAB1070587.1"/>
    </source>
</evidence>
<dbReference type="PRINTS" id="PR00506">
    <property type="entry name" value="D21N6MTFRASE"/>
</dbReference>
<dbReference type="AlphaFoldDB" id="A0A6N6MKS2"/>
<evidence type="ECO:0000256" key="5">
    <source>
        <dbReference type="ARBA" id="ARBA00022691"/>
    </source>
</evidence>
<evidence type="ECO:0000256" key="2">
    <source>
        <dbReference type="ARBA" id="ARBA00011900"/>
    </source>
</evidence>
<dbReference type="EC" id="2.1.1.72" evidence="2"/>